<sequence length="169" mass="17122">MVYEWPSLGSIVIACPSPASSSSTTSALPRSFVISTCPTIAILCTTAATTAAVPTISQLCSELPSSSGSCLCATSAIPSTTTPTVHAASGFVKSLCYTSSSSVLSIGFRPVHSVLGCKSTTHTFDATHSFTAQRIQPSVRSGPATKLCSYSSPCFLSPNGSSASGTAID</sequence>
<keyword evidence="2" id="KW-1185">Reference proteome</keyword>
<name>A0A2G9UWY9_TELCI</name>
<reference evidence="1 2" key="1">
    <citation type="submission" date="2015-09" db="EMBL/GenBank/DDBJ databases">
        <title>Draft genome of the parasitic nematode Teladorsagia circumcincta isolate WARC Sus (inbred).</title>
        <authorList>
            <person name="Mitreva M."/>
        </authorList>
    </citation>
    <scope>NUCLEOTIDE SEQUENCE [LARGE SCALE GENOMIC DNA]</scope>
    <source>
        <strain evidence="1 2">S</strain>
    </source>
</reference>
<dbReference type="AlphaFoldDB" id="A0A2G9UWY9"/>
<dbReference type="Proteomes" id="UP000230423">
    <property type="component" value="Unassembled WGS sequence"/>
</dbReference>
<proteinExistence type="predicted"/>
<dbReference type="EMBL" id="KZ345349">
    <property type="protein sequence ID" value="PIO74010.1"/>
    <property type="molecule type" value="Genomic_DNA"/>
</dbReference>
<protein>
    <submittedName>
        <fullName evidence="1">Uncharacterized protein</fullName>
    </submittedName>
</protein>
<evidence type="ECO:0000313" key="1">
    <source>
        <dbReference type="EMBL" id="PIO74010.1"/>
    </source>
</evidence>
<organism evidence="1 2">
    <name type="scientific">Teladorsagia circumcincta</name>
    <name type="common">Brown stomach worm</name>
    <name type="synonym">Ostertagia circumcincta</name>
    <dbReference type="NCBI Taxonomy" id="45464"/>
    <lineage>
        <taxon>Eukaryota</taxon>
        <taxon>Metazoa</taxon>
        <taxon>Ecdysozoa</taxon>
        <taxon>Nematoda</taxon>
        <taxon>Chromadorea</taxon>
        <taxon>Rhabditida</taxon>
        <taxon>Rhabditina</taxon>
        <taxon>Rhabditomorpha</taxon>
        <taxon>Strongyloidea</taxon>
        <taxon>Trichostrongylidae</taxon>
        <taxon>Teladorsagia</taxon>
    </lineage>
</organism>
<gene>
    <name evidence="1" type="ORF">TELCIR_03996</name>
</gene>
<accession>A0A2G9UWY9</accession>
<evidence type="ECO:0000313" key="2">
    <source>
        <dbReference type="Proteomes" id="UP000230423"/>
    </source>
</evidence>